<keyword evidence="3" id="KW-1185">Reference proteome</keyword>
<name>A0A7W7QCU0_9PSEU</name>
<dbReference type="Proteomes" id="UP000520767">
    <property type="component" value="Unassembled WGS sequence"/>
</dbReference>
<evidence type="ECO:0000313" key="2">
    <source>
        <dbReference type="EMBL" id="MBB4911214.1"/>
    </source>
</evidence>
<organism evidence="2 3">
    <name type="scientific">Actinophytocola algeriensis</name>
    <dbReference type="NCBI Taxonomy" id="1768010"/>
    <lineage>
        <taxon>Bacteria</taxon>
        <taxon>Bacillati</taxon>
        <taxon>Actinomycetota</taxon>
        <taxon>Actinomycetes</taxon>
        <taxon>Pseudonocardiales</taxon>
        <taxon>Pseudonocardiaceae</taxon>
    </lineage>
</organism>
<dbReference type="AlphaFoldDB" id="A0A7W7QCU0"/>
<comment type="caution">
    <text evidence="2">The sequence shown here is derived from an EMBL/GenBank/DDBJ whole genome shotgun (WGS) entry which is preliminary data.</text>
</comment>
<evidence type="ECO:0000256" key="1">
    <source>
        <dbReference type="SAM" id="Phobius"/>
    </source>
</evidence>
<reference evidence="2 3" key="1">
    <citation type="submission" date="2020-08" db="EMBL/GenBank/DDBJ databases">
        <title>Genomic Encyclopedia of Type Strains, Phase III (KMG-III): the genomes of soil and plant-associated and newly described type strains.</title>
        <authorList>
            <person name="Whitman W."/>
        </authorList>
    </citation>
    <scope>NUCLEOTIDE SEQUENCE [LARGE SCALE GENOMIC DNA]</scope>
    <source>
        <strain evidence="2 3">CECT 8960</strain>
    </source>
</reference>
<dbReference type="RefSeq" id="WP_184815238.1">
    <property type="nucleotide sequence ID" value="NZ_JACHJQ010000009.1"/>
</dbReference>
<dbReference type="EMBL" id="JACHJQ010000009">
    <property type="protein sequence ID" value="MBB4911214.1"/>
    <property type="molecule type" value="Genomic_DNA"/>
</dbReference>
<feature type="transmembrane region" description="Helical" evidence="1">
    <location>
        <begin position="406"/>
        <end position="423"/>
    </location>
</feature>
<keyword evidence="1" id="KW-1133">Transmembrane helix</keyword>
<protein>
    <submittedName>
        <fullName evidence="2">Chaperonin cofactor prefoldin</fullName>
    </submittedName>
</protein>
<accession>A0A7W7QCU0</accession>
<keyword evidence="1" id="KW-0472">Membrane</keyword>
<sequence>MSDDWWTERQQNKRLAGLEEDLTYVSSALSSARASQNRLKAELSKVQGSLEQRLNRLSAAFDAFVEISDLRVTLGLFDSHGRVRHQAKQLLAGAGLPEVSDVDGYWLAPALLALSGVTDGAVDDDALGLAAARDPLRTAAFHVLLTSVVGGRSTVPSLAPALPALPALPVEVPAYQRAVWLLAADGFFGTEGWELARERCAEFVASVTDGSLAAALRDVAAPKAVVTVPKELDGGGSLATSLQAAEKLTVLRTWVTEALAGYTNEPAAAPDELARRTLDLLIDEGSAVELPLLARERELRAVIEGKETAKSTWDSPAGTAADLLRADLASERPNRKALAVRASAPVLVTLAEEFATTAREEAPASLDVRTRYGRVTITPAGQDDTSMRRALDLVARTANVESQRKYVAIGAGAVGVLLVVLAVFAGWGWVLPGLVALAVAGYQWFADGKERKNAAEEAERSRKALVTDVDQRVEAFAKTRRELQDRQATVDEDLTALRAALT</sequence>
<proteinExistence type="predicted"/>
<evidence type="ECO:0000313" key="3">
    <source>
        <dbReference type="Proteomes" id="UP000520767"/>
    </source>
</evidence>
<gene>
    <name evidence="2" type="ORF">FHR82_007474</name>
</gene>
<keyword evidence="1" id="KW-0812">Transmembrane</keyword>